<dbReference type="Gene3D" id="1.10.3260.10">
    <property type="entry name" value="DNA ligase, ATP-dependent, N-terminal domain"/>
    <property type="match status" value="1"/>
</dbReference>
<evidence type="ECO:0000256" key="1">
    <source>
        <dbReference type="ARBA" id="ARBA00022598"/>
    </source>
</evidence>
<evidence type="ECO:0000313" key="3">
    <source>
        <dbReference type="Proteomes" id="UP001234989"/>
    </source>
</evidence>
<dbReference type="GO" id="GO:0003677">
    <property type="term" value="F:DNA binding"/>
    <property type="evidence" value="ECO:0007669"/>
    <property type="project" value="InterPro"/>
</dbReference>
<gene>
    <name evidence="2" type="ORF">MTR67_001991</name>
</gene>
<protein>
    <submittedName>
        <fullName evidence="2">Uncharacterized protein</fullName>
    </submittedName>
</protein>
<organism evidence="2 3">
    <name type="scientific">Solanum verrucosum</name>
    <dbReference type="NCBI Taxonomy" id="315347"/>
    <lineage>
        <taxon>Eukaryota</taxon>
        <taxon>Viridiplantae</taxon>
        <taxon>Streptophyta</taxon>
        <taxon>Embryophyta</taxon>
        <taxon>Tracheophyta</taxon>
        <taxon>Spermatophyta</taxon>
        <taxon>Magnoliopsida</taxon>
        <taxon>eudicotyledons</taxon>
        <taxon>Gunneridae</taxon>
        <taxon>Pentapetalae</taxon>
        <taxon>asterids</taxon>
        <taxon>lamiids</taxon>
        <taxon>Solanales</taxon>
        <taxon>Solanaceae</taxon>
        <taxon>Solanoideae</taxon>
        <taxon>Solaneae</taxon>
        <taxon>Solanum</taxon>
    </lineage>
</organism>
<dbReference type="AlphaFoldDB" id="A0AAF0PTU6"/>
<accession>A0AAF0PTU6</accession>
<dbReference type="Proteomes" id="UP001234989">
    <property type="component" value="Chromosome 1"/>
</dbReference>
<evidence type="ECO:0000313" key="2">
    <source>
        <dbReference type="EMBL" id="WMV08606.1"/>
    </source>
</evidence>
<dbReference type="GO" id="GO:0003910">
    <property type="term" value="F:DNA ligase (ATP) activity"/>
    <property type="evidence" value="ECO:0007669"/>
    <property type="project" value="InterPro"/>
</dbReference>
<sequence>KGFSGGKEWYLEESEGLVEENHLMISQSLMLYKNQRKIIPQMKSLADLTKSTKSSSVAESELRQSTEKGHVHELFSQGSWIRSCGYRREEAVQVLEVCRYLLQEASGQFCFHATHFYGLKEHVLATCLINALSMSGDSDDVHYLLNWRKGNFSLVATEVNSSSPLEFSDDVEITQ</sequence>
<reference evidence="2" key="1">
    <citation type="submission" date="2023-08" db="EMBL/GenBank/DDBJ databases">
        <title>A de novo genome assembly of Solanum verrucosum Schlechtendal, a Mexican diploid species geographically isolated from the other diploid A-genome species in potato relatives.</title>
        <authorList>
            <person name="Hosaka K."/>
        </authorList>
    </citation>
    <scope>NUCLEOTIDE SEQUENCE</scope>
    <source>
        <tissue evidence="2">Young leaves</tissue>
    </source>
</reference>
<proteinExistence type="predicted"/>
<dbReference type="EMBL" id="CP133612">
    <property type="protein sequence ID" value="WMV08606.1"/>
    <property type="molecule type" value="Genomic_DNA"/>
</dbReference>
<keyword evidence="3" id="KW-1185">Reference proteome</keyword>
<name>A0AAF0PTU6_SOLVR</name>
<keyword evidence="1" id="KW-0436">Ligase</keyword>
<dbReference type="GO" id="GO:0006310">
    <property type="term" value="P:DNA recombination"/>
    <property type="evidence" value="ECO:0007669"/>
    <property type="project" value="InterPro"/>
</dbReference>
<dbReference type="InterPro" id="IPR036599">
    <property type="entry name" value="DNA_ligase_N_sf"/>
</dbReference>
<dbReference type="GO" id="GO:0006281">
    <property type="term" value="P:DNA repair"/>
    <property type="evidence" value="ECO:0007669"/>
    <property type="project" value="InterPro"/>
</dbReference>
<feature type="non-terminal residue" evidence="2">
    <location>
        <position position="1"/>
    </location>
</feature>